<keyword evidence="2 4" id="KW-0863">Zinc-finger</keyword>
<feature type="compositionally biased region" description="Low complexity" evidence="6">
    <location>
        <begin position="326"/>
        <end position="336"/>
    </location>
</feature>
<keyword evidence="1" id="KW-0479">Metal-binding</keyword>
<dbReference type="CDD" id="cd16474">
    <property type="entry name" value="RING-H2_RNF111-like"/>
    <property type="match status" value="1"/>
</dbReference>
<feature type="compositionally biased region" description="Polar residues" evidence="6">
    <location>
        <begin position="728"/>
        <end position="745"/>
    </location>
</feature>
<dbReference type="SUPFAM" id="SSF57850">
    <property type="entry name" value="RING/U-box"/>
    <property type="match status" value="1"/>
</dbReference>
<evidence type="ECO:0000256" key="2">
    <source>
        <dbReference type="ARBA" id="ARBA00022771"/>
    </source>
</evidence>
<feature type="region of interest" description="Disordered" evidence="6">
    <location>
        <begin position="1"/>
        <end position="26"/>
    </location>
</feature>
<keyword evidence="5" id="KW-0175">Coiled coil</keyword>
<dbReference type="GO" id="GO:0008270">
    <property type="term" value="F:zinc ion binding"/>
    <property type="evidence" value="ECO:0007669"/>
    <property type="project" value="UniProtKB-KW"/>
</dbReference>
<keyword evidence="3" id="KW-0862">Zinc</keyword>
<dbReference type="OMA" id="EYRTEEM"/>
<evidence type="ECO:0000313" key="8">
    <source>
        <dbReference type="EnsemblMetazoa" id="XP_022654026"/>
    </source>
</evidence>
<feature type="compositionally biased region" description="Polar residues" evidence="6">
    <location>
        <begin position="137"/>
        <end position="155"/>
    </location>
</feature>
<feature type="region of interest" description="Disordered" evidence="6">
    <location>
        <begin position="480"/>
        <end position="650"/>
    </location>
</feature>
<dbReference type="GeneID" id="111247414"/>
<feature type="region of interest" description="Disordered" evidence="6">
    <location>
        <begin position="728"/>
        <end position="773"/>
    </location>
</feature>
<dbReference type="OrthoDB" id="1714475at2759"/>
<dbReference type="KEGG" id="vde:111247414"/>
<dbReference type="GO" id="GO:0006511">
    <property type="term" value="P:ubiquitin-dependent protein catabolic process"/>
    <property type="evidence" value="ECO:0007669"/>
    <property type="project" value="TreeGrafter"/>
</dbReference>
<dbReference type="RefSeq" id="XP_022654026.1">
    <property type="nucleotide sequence ID" value="XM_022798291.1"/>
</dbReference>
<feature type="compositionally biased region" description="Low complexity" evidence="6">
    <location>
        <begin position="346"/>
        <end position="361"/>
    </location>
</feature>
<feature type="compositionally biased region" description="Polar residues" evidence="6">
    <location>
        <begin position="489"/>
        <end position="500"/>
    </location>
</feature>
<evidence type="ECO:0000256" key="1">
    <source>
        <dbReference type="ARBA" id="ARBA00022723"/>
    </source>
</evidence>
<feature type="compositionally biased region" description="Basic and acidic residues" evidence="6">
    <location>
        <begin position="97"/>
        <end position="112"/>
    </location>
</feature>
<dbReference type="InterPro" id="IPR013083">
    <property type="entry name" value="Znf_RING/FYVE/PHD"/>
</dbReference>
<evidence type="ECO:0000259" key="7">
    <source>
        <dbReference type="PROSITE" id="PS50089"/>
    </source>
</evidence>
<dbReference type="InterPro" id="IPR051834">
    <property type="entry name" value="RING_finger_E3_ligase"/>
</dbReference>
<reference evidence="8" key="1">
    <citation type="submission" date="2021-01" db="UniProtKB">
        <authorList>
            <consortium name="EnsemblMetazoa"/>
        </authorList>
    </citation>
    <scope>IDENTIFICATION</scope>
</reference>
<organism evidence="8 9">
    <name type="scientific">Varroa destructor</name>
    <name type="common">Honeybee mite</name>
    <dbReference type="NCBI Taxonomy" id="109461"/>
    <lineage>
        <taxon>Eukaryota</taxon>
        <taxon>Metazoa</taxon>
        <taxon>Ecdysozoa</taxon>
        <taxon>Arthropoda</taxon>
        <taxon>Chelicerata</taxon>
        <taxon>Arachnida</taxon>
        <taxon>Acari</taxon>
        <taxon>Parasitiformes</taxon>
        <taxon>Mesostigmata</taxon>
        <taxon>Gamasina</taxon>
        <taxon>Dermanyssoidea</taxon>
        <taxon>Varroidae</taxon>
        <taxon>Varroa</taxon>
    </lineage>
</organism>
<dbReference type="EnsemblMetazoa" id="XM_022798291">
    <property type="protein sequence ID" value="XP_022654026"/>
    <property type="gene ID" value="LOC111247414"/>
</dbReference>
<feature type="region of interest" description="Disordered" evidence="6">
    <location>
        <begin position="89"/>
        <end position="159"/>
    </location>
</feature>
<evidence type="ECO:0000256" key="5">
    <source>
        <dbReference type="SAM" id="Coils"/>
    </source>
</evidence>
<dbReference type="AlphaFoldDB" id="A0A7M7JLI7"/>
<accession>A0A7M7JLI7</accession>
<feature type="compositionally biased region" description="Low complexity" evidence="6">
    <location>
        <begin position="626"/>
        <end position="637"/>
    </location>
</feature>
<name>A0A7M7JLI7_VARDE</name>
<dbReference type="PROSITE" id="PS50089">
    <property type="entry name" value="ZF_RING_2"/>
    <property type="match status" value="1"/>
</dbReference>
<dbReference type="GO" id="GO:0061630">
    <property type="term" value="F:ubiquitin protein ligase activity"/>
    <property type="evidence" value="ECO:0007669"/>
    <property type="project" value="TreeGrafter"/>
</dbReference>
<dbReference type="Gene3D" id="3.30.40.10">
    <property type="entry name" value="Zinc/RING finger domain, C3HC4 (zinc finger)"/>
    <property type="match status" value="1"/>
</dbReference>
<feature type="compositionally biased region" description="Low complexity" evidence="6">
    <location>
        <begin position="301"/>
        <end position="311"/>
    </location>
</feature>
<feature type="region of interest" description="Disordered" evidence="6">
    <location>
        <begin position="258"/>
        <end position="373"/>
    </location>
</feature>
<feature type="compositionally biased region" description="Basic residues" evidence="6">
    <location>
        <begin position="820"/>
        <end position="839"/>
    </location>
</feature>
<feature type="compositionally biased region" description="Low complexity" evidence="6">
    <location>
        <begin position="697"/>
        <end position="709"/>
    </location>
</feature>
<feature type="region of interest" description="Disordered" evidence="6">
    <location>
        <begin position="681"/>
        <end position="714"/>
    </location>
</feature>
<feature type="compositionally biased region" description="Low complexity" evidence="6">
    <location>
        <begin position="525"/>
        <end position="547"/>
    </location>
</feature>
<proteinExistence type="predicted"/>
<dbReference type="Proteomes" id="UP000594260">
    <property type="component" value="Unplaced"/>
</dbReference>
<feature type="compositionally biased region" description="Acidic residues" evidence="6">
    <location>
        <begin position="271"/>
        <end position="282"/>
    </location>
</feature>
<evidence type="ECO:0000256" key="4">
    <source>
        <dbReference type="PROSITE-ProRule" id="PRU00175"/>
    </source>
</evidence>
<feature type="compositionally biased region" description="Pro residues" evidence="6">
    <location>
        <begin position="805"/>
        <end position="816"/>
    </location>
</feature>
<dbReference type="InterPro" id="IPR001841">
    <property type="entry name" value="Znf_RING"/>
</dbReference>
<dbReference type="Pfam" id="PF13639">
    <property type="entry name" value="zf-RING_2"/>
    <property type="match status" value="1"/>
</dbReference>
<feature type="region of interest" description="Disordered" evidence="6">
    <location>
        <begin position="801"/>
        <end position="842"/>
    </location>
</feature>
<dbReference type="InParanoid" id="A0A7M7JLI7"/>
<feature type="region of interest" description="Disordered" evidence="6">
    <location>
        <begin position="1036"/>
        <end position="1061"/>
    </location>
</feature>
<dbReference type="GO" id="GO:0005634">
    <property type="term" value="C:nucleus"/>
    <property type="evidence" value="ECO:0007669"/>
    <property type="project" value="TreeGrafter"/>
</dbReference>
<evidence type="ECO:0000256" key="6">
    <source>
        <dbReference type="SAM" id="MobiDB-lite"/>
    </source>
</evidence>
<feature type="domain" description="RING-type" evidence="7">
    <location>
        <begin position="961"/>
        <end position="1002"/>
    </location>
</feature>
<feature type="compositionally biased region" description="Polar residues" evidence="6">
    <location>
        <begin position="289"/>
        <end position="300"/>
    </location>
</feature>
<dbReference type="SMART" id="SM00184">
    <property type="entry name" value="RING"/>
    <property type="match status" value="1"/>
</dbReference>
<sequence length="1178" mass="126255">MEEANMPCSSSTAGGGSHSFKPTPESVMMGPAVQISEEDAERQAEAILRFVPLPLPLPYVAQISFAHPPPLPSSSAGVSQHNGRHNLADAATMTEQVDSRHSPDGYGRERALDNSNSSNILDRRTSTTTTSAHSSRDNTSSNNSQQIPLSGNASSDHGLADRQDHQHLMQELGENLHELMAHVDPISMGHHHAVDVVTLGDVAASMNHQNMAAAAAAVVAEANLVTDAQDDHAVDVHVMDVLTHSDVHHIDVDETWSEPPASHVSFSDSNLSDEDAESDTDAELFAPSLQVSPTNVFPSNTRRTTSTTPSARRTEGVEPTEMLYISDDSTAGSSSSDECEIIMVEPGPSQFSSRSSRGPSRGPDRVESPSQVNAAEVPVQVPSANSTVVEESGHVLNTTVASTDNAVSSMASTVAPEPAASSSSSSVTNANNFSVTSLYAPKNRQLLLRQGSFNRRARSHSSLFRPRRPLHDVVDLTGDSDEEVPALSPSASGGSQTSIPSRLAWDRTQSPPVPRPMRSRPRLPEPATNANPSGTASSTSGSGCPCTIPRFHPATPSYGMATRGEGASGPCGSGRRSRQMQQRSARPLGHLLPRGRIVHHRNQDGDGHGCTTGHSSATRIPLVDQSPLSGGSTASSTAPPPPSPGPLHAHFPPLNVGPYVTLAGHPPPMIAPLPPATPLGPCGPLHGMPHGHAVARSSSFSSSSSRQSSALWEAQQNRAELLRLSMSTVGQTDSQRTTTAQSSQGLPVASTTPASSQTTAVSTSGQRDPSYITPMSPFVPHRRVQPCCAFLFGPFSHHYHSPTAGVPPPPLPPPPAHHGIPPHHHHHHHHHQQHHHHHQQLSFNHHDPMLAASAAGSTSGLLNEPGLSGPYSFVPRRAMFGIGGPGRMLGVTDRQQAHSGQHSHPIHGLHGLPLLGPGAQALRRMPPTPLVATGVLPHLLDSCTVKYKLSEDDTRREVTKCTICLTEYEVSEEVRRLPCMHLFHQGCIDRWLATDKRCPVCRVDVTVRPEELLAKVQRDSQMQLHQAEQEQPQRYPLGHPLHQESSTQQSHQQHLQQDSCEQLGESVDVRTSGTIESHTPQTVHQQGSAAAVAVQHWRQQQQQLQQLHQRHQQQLHQQQQLQQQQQASAPAGAIGSIVTGQEQSQEQRHHREAIPLAPGGVILATPPLTIDGSGFAVE</sequence>
<evidence type="ECO:0000313" key="9">
    <source>
        <dbReference type="Proteomes" id="UP000594260"/>
    </source>
</evidence>
<protein>
    <recommendedName>
        <fullName evidence="7">RING-type domain-containing protein</fullName>
    </recommendedName>
</protein>
<dbReference type="PANTHER" id="PTHR45931:SF3">
    <property type="entry name" value="RING ZINC FINGER-CONTAINING PROTEIN"/>
    <property type="match status" value="1"/>
</dbReference>
<feature type="coiled-coil region" evidence="5">
    <location>
        <begin position="1094"/>
        <end position="1124"/>
    </location>
</feature>
<dbReference type="PANTHER" id="PTHR45931">
    <property type="entry name" value="SI:CH211-59O9.10"/>
    <property type="match status" value="1"/>
</dbReference>
<feature type="compositionally biased region" description="Low complexity" evidence="6">
    <location>
        <begin position="1043"/>
        <end position="1057"/>
    </location>
</feature>
<evidence type="ECO:0000256" key="3">
    <source>
        <dbReference type="ARBA" id="ARBA00022833"/>
    </source>
</evidence>
<feature type="compositionally biased region" description="Low complexity" evidence="6">
    <location>
        <begin position="747"/>
        <end position="764"/>
    </location>
</feature>
<keyword evidence="9" id="KW-1185">Reference proteome</keyword>